<evidence type="ECO:0000313" key="1">
    <source>
        <dbReference type="EMBL" id="PPS97838.1"/>
    </source>
</evidence>
<keyword evidence="2" id="KW-1185">Reference proteome</keyword>
<reference evidence="1 2" key="1">
    <citation type="submission" date="2014-11" db="EMBL/GenBank/DDBJ databases">
        <title>Comparative genomic analysis of Cryptosporidium hominis reveals occurrence of genetic recombination in virulent subtypes.</title>
        <authorList>
            <person name="Guo Y."/>
            <person name="Tang K."/>
            <person name="Frace M."/>
            <person name="Li N."/>
            <person name="Roellig D.M."/>
            <person name="Sammons S."/>
            <person name="Knipe K."/>
            <person name="Rowe L."/>
            <person name="Feng Y."/>
            <person name="Xiao L."/>
        </authorList>
    </citation>
    <scope>NUCLEOTIDE SEQUENCE [LARGE SCALE GENOMIC DNA]</scope>
    <source>
        <strain evidence="1">30976</strain>
    </source>
</reference>
<sequence length="243" mass="26883">MKLKYISSGILIIISLFGNSYQVQLNSKAKSEFPLALATGILGGVAESIKNGPIGGALMIPKDRVQGPYDDLSEDLNTATTDIRLEYESAKRRISKFRDELMGPVDEVLQTKLASKTQLMSRLEYVGKLLRAAYDQAHPDKAGLPIVLVQKTSVDEMLYPPEGSDLSECAASVIEEADEEIELLSAPDVTNQNEILDQMDDQERYEYSSSMAEFFSQKANALKEELSSSLNTWVNNQLIPRNA</sequence>
<accession>A0ABX5BHL3</accession>
<comment type="caution">
    <text evidence="1">The sequence shown here is derived from an EMBL/GenBank/DDBJ whole genome shotgun (WGS) entry which is preliminary data.</text>
</comment>
<proteinExistence type="predicted"/>
<dbReference type="Proteomes" id="UP001429100">
    <property type="component" value="Unassembled WGS sequence"/>
</dbReference>
<organism evidence="1 2">
    <name type="scientific">Cryptosporidium hominis</name>
    <dbReference type="NCBI Taxonomy" id="237895"/>
    <lineage>
        <taxon>Eukaryota</taxon>
        <taxon>Sar</taxon>
        <taxon>Alveolata</taxon>
        <taxon>Apicomplexa</taxon>
        <taxon>Conoidasida</taxon>
        <taxon>Coccidia</taxon>
        <taxon>Eucoccidiorida</taxon>
        <taxon>Eimeriorina</taxon>
        <taxon>Cryptosporidiidae</taxon>
        <taxon>Cryptosporidium</taxon>
    </lineage>
</organism>
<dbReference type="EMBL" id="JTAI01000007">
    <property type="protein sequence ID" value="PPS97838.1"/>
    <property type="molecule type" value="Genomic_DNA"/>
</dbReference>
<protein>
    <submittedName>
        <fullName evidence="1">Uncharacterized protein</fullName>
    </submittedName>
</protein>
<evidence type="ECO:0000313" key="2">
    <source>
        <dbReference type="Proteomes" id="UP001429100"/>
    </source>
</evidence>
<gene>
    <name evidence="1" type="ORF">GY17_00000033</name>
</gene>
<name>A0ABX5BHL3_CRYHO</name>
<reference evidence="1 2" key="2">
    <citation type="submission" date="2017-10" db="EMBL/GenBank/DDBJ databases">
        <title>Consistent, comparative and evidence-based genome annotation and re-annotation for the closely-related species, Cryptosporidium parvum, C. hominis and C. tyzzeri.</title>
        <authorList>
            <person name="Baptista R.P."/>
            <person name="Li Y."/>
            <person name="Sateriale A."/>
            <person name="Striepen B."/>
            <person name="Kissinger J.C."/>
        </authorList>
    </citation>
    <scope>NUCLEOTIDE SEQUENCE [LARGE SCALE GENOMIC DNA]</scope>
    <source>
        <strain evidence="1">30976</strain>
    </source>
</reference>